<comment type="caution">
    <text evidence="2">The sequence shown here is derived from an EMBL/GenBank/DDBJ whole genome shotgun (WGS) entry which is preliminary data.</text>
</comment>
<reference evidence="2" key="1">
    <citation type="journal article" date="2014" name="Int. J. Syst. Evol. Microbiol.">
        <title>Complete genome sequence of Corynebacterium casei LMG S-19264T (=DSM 44701T), isolated from a smear-ripened cheese.</title>
        <authorList>
            <consortium name="US DOE Joint Genome Institute (JGI-PGF)"/>
            <person name="Walter F."/>
            <person name="Albersmeier A."/>
            <person name="Kalinowski J."/>
            <person name="Ruckert C."/>
        </authorList>
    </citation>
    <scope>NUCLEOTIDE SEQUENCE</scope>
    <source>
        <strain evidence="2">CGMCC 1.12987</strain>
    </source>
</reference>
<name>A0A917G197_9BACL</name>
<evidence type="ECO:0000256" key="1">
    <source>
        <dbReference type="SAM" id="MobiDB-lite"/>
    </source>
</evidence>
<accession>A0A917G197</accession>
<reference evidence="2" key="2">
    <citation type="submission" date="2020-09" db="EMBL/GenBank/DDBJ databases">
        <authorList>
            <person name="Sun Q."/>
            <person name="Zhou Y."/>
        </authorList>
    </citation>
    <scope>NUCLEOTIDE SEQUENCE</scope>
    <source>
        <strain evidence="2">CGMCC 1.12987</strain>
    </source>
</reference>
<dbReference type="Proteomes" id="UP000644756">
    <property type="component" value="Unassembled WGS sequence"/>
</dbReference>
<sequence length="43" mass="4709">MSGRNSKPDNTGPAAKPSRLEQFGDKLADTTETKPMKKDNKDC</sequence>
<proteinExistence type="predicted"/>
<dbReference type="AlphaFoldDB" id="A0A917G197"/>
<gene>
    <name evidence="2" type="ORF">GCM10010916_37840</name>
</gene>
<evidence type="ECO:0000313" key="2">
    <source>
        <dbReference type="EMBL" id="GGG17425.1"/>
    </source>
</evidence>
<evidence type="ECO:0000313" key="3">
    <source>
        <dbReference type="Proteomes" id="UP000644756"/>
    </source>
</evidence>
<feature type="compositionally biased region" description="Basic and acidic residues" evidence="1">
    <location>
        <begin position="18"/>
        <end position="43"/>
    </location>
</feature>
<feature type="region of interest" description="Disordered" evidence="1">
    <location>
        <begin position="1"/>
        <end position="43"/>
    </location>
</feature>
<keyword evidence="3" id="KW-1185">Reference proteome</keyword>
<dbReference type="RefSeq" id="WP_268237418.1">
    <property type="nucleotide sequence ID" value="NZ_BMGR01000013.1"/>
</dbReference>
<protein>
    <submittedName>
        <fullName evidence="2">Uncharacterized protein</fullName>
    </submittedName>
</protein>
<organism evidence="2 3">
    <name type="scientific">Paenibacillus abyssi</name>
    <dbReference type="NCBI Taxonomy" id="1340531"/>
    <lineage>
        <taxon>Bacteria</taxon>
        <taxon>Bacillati</taxon>
        <taxon>Bacillota</taxon>
        <taxon>Bacilli</taxon>
        <taxon>Bacillales</taxon>
        <taxon>Paenibacillaceae</taxon>
        <taxon>Paenibacillus</taxon>
    </lineage>
</organism>
<dbReference type="EMBL" id="BMGR01000013">
    <property type="protein sequence ID" value="GGG17425.1"/>
    <property type="molecule type" value="Genomic_DNA"/>
</dbReference>